<feature type="chain" id="PRO_5007372298" description="Lipoprotein" evidence="1">
    <location>
        <begin position="22"/>
        <end position="67"/>
    </location>
</feature>
<organism evidence="2 3">
    <name type="scientific">Caballeronia glathei</name>
    <dbReference type="NCBI Taxonomy" id="60547"/>
    <lineage>
        <taxon>Bacteria</taxon>
        <taxon>Pseudomonadati</taxon>
        <taxon>Pseudomonadota</taxon>
        <taxon>Betaproteobacteria</taxon>
        <taxon>Burkholderiales</taxon>
        <taxon>Burkholderiaceae</taxon>
        <taxon>Caballeronia</taxon>
    </lineage>
</organism>
<name>A0A069PQN0_9BURK</name>
<reference evidence="2 3" key="1">
    <citation type="submission" date="2014-03" db="EMBL/GenBank/DDBJ databases">
        <title>Draft Genome Sequences of Four Burkholderia Strains.</title>
        <authorList>
            <person name="Liu X.Y."/>
            <person name="Li C.X."/>
            <person name="Xu J.H."/>
        </authorList>
    </citation>
    <scope>NUCLEOTIDE SEQUENCE [LARGE SCALE GENOMIC DNA]</scope>
    <source>
        <strain evidence="2 3">DSM 50014</strain>
    </source>
</reference>
<dbReference type="STRING" id="60547.GCA_000751215_04534"/>
<evidence type="ECO:0000313" key="3">
    <source>
        <dbReference type="Proteomes" id="UP000027466"/>
    </source>
</evidence>
<dbReference type="AlphaFoldDB" id="A0A069PQN0"/>
<comment type="caution">
    <text evidence="2">The sequence shown here is derived from an EMBL/GenBank/DDBJ whole genome shotgun (WGS) entry which is preliminary data.</text>
</comment>
<evidence type="ECO:0000256" key="1">
    <source>
        <dbReference type="SAM" id="SignalP"/>
    </source>
</evidence>
<keyword evidence="3" id="KW-1185">Reference proteome</keyword>
<proteinExistence type="predicted"/>
<keyword evidence="1" id="KW-0732">Signal</keyword>
<protein>
    <recommendedName>
        <fullName evidence="4">Lipoprotein</fullName>
    </recommendedName>
</protein>
<evidence type="ECO:0008006" key="4">
    <source>
        <dbReference type="Google" id="ProtNLM"/>
    </source>
</evidence>
<dbReference type="EMBL" id="JFHC01000020">
    <property type="protein sequence ID" value="KDR42144.1"/>
    <property type="molecule type" value="Genomic_DNA"/>
</dbReference>
<dbReference type="PROSITE" id="PS51257">
    <property type="entry name" value="PROKAR_LIPOPROTEIN"/>
    <property type="match status" value="1"/>
</dbReference>
<accession>A0A069PQN0</accession>
<dbReference type="Proteomes" id="UP000027466">
    <property type="component" value="Unassembled WGS sequence"/>
</dbReference>
<gene>
    <name evidence="2" type="ORF">BG61_13015</name>
</gene>
<evidence type="ECO:0000313" key="2">
    <source>
        <dbReference type="EMBL" id="KDR42144.1"/>
    </source>
</evidence>
<dbReference type="RefSeq" id="WP_035941707.1">
    <property type="nucleotide sequence ID" value="NZ_CADFFX010000002.1"/>
</dbReference>
<feature type="signal peptide" evidence="1">
    <location>
        <begin position="1"/>
        <end position="21"/>
    </location>
</feature>
<sequence length="67" mass="7235">MKNVSALALVLFALASCCALAFVDRTPARQQDLISSQRDGRDYVVDVFYGGRPDGELQTASAVVARM</sequence>